<accession>A0A5B8XXJ7</accession>
<organism evidence="4 5">
    <name type="scientific">Microvenator marinus</name>
    <dbReference type="NCBI Taxonomy" id="2600177"/>
    <lineage>
        <taxon>Bacteria</taxon>
        <taxon>Deltaproteobacteria</taxon>
        <taxon>Bradymonadales</taxon>
        <taxon>Microvenatoraceae</taxon>
        <taxon>Microvenator</taxon>
    </lineage>
</organism>
<keyword evidence="5" id="KW-1185">Reference proteome</keyword>
<evidence type="ECO:0000313" key="5">
    <source>
        <dbReference type="Proteomes" id="UP000321595"/>
    </source>
</evidence>
<dbReference type="CDD" id="cd01169">
    <property type="entry name" value="HMPP_kinase"/>
    <property type="match status" value="1"/>
</dbReference>
<dbReference type="PANTHER" id="PTHR20858">
    <property type="entry name" value="PHOSPHOMETHYLPYRIMIDINE KINASE"/>
    <property type="match status" value="1"/>
</dbReference>
<evidence type="ECO:0000313" key="4">
    <source>
        <dbReference type="EMBL" id="QED28406.1"/>
    </source>
</evidence>
<dbReference type="GO" id="GO:0009228">
    <property type="term" value="P:thiamine biosynthetic process"/>
    <property type="evidence" value="ECO:0007669"/>
    <property type="project" value="InterPro"/>
</dbReference>
<evidence type="ECO:0000256" key="1">
    <source>
        <dbReference type="ARBA" id="ARBA00004948"/>
    </source>
</evidence>
<dbReference type="GO" id="GO:0009229">
    <property type="term" value="P:thiamine diphosphate biosynthetic process"/>
    <property type="evidence" value="ECO:0007669"/>
    <property type="project" value="UniProtKB-UniPathway"/>
</dbReference>
<feature type="domain" description="Pyridoxamine kinase/Phosphomethylpyrimidine kinase" evidence="3">
    <location>
        <begin position="13"/>
        <end position="257"/>
    </location>
</feature>
<comment type="pathway">
    <text evidence="1">Cofactor biosynthesis; thiamine diphosphate biosynthesis.</text>
</comment>
<reference evidence="4 5" key="1">
    <citation type="submission" date="2019-08" db="EMBL/GenBank/DDBJ databases">
        <authorList>
            <person name="Liang Q."/>
        </authorList>
    </citation>
    <scope>NUCLEOTIDE SEQUENCE [LARGE SCALE GENOMIC DNA]</scope>
    <source>
        <strain evidence="4 5">V1718</strain>
    </source>
</reference>
<dbReference type="GO" id="GO:0008972">
    <property type="term" value="F:phosphomethylpyrimidine kinase activity"/>
    <property type="evidence" value="ECO:0007669"/>
    <property type="project" value="InterPro"/>
</dbReference>
<dbReference type="SUPFAM" id="SSF53613">
    <property type="entry name" value="Ribokinase-like"/>
    <property type="match status" value="1"/>
</dbReference>
<gene>
    <name evidence="4" type="ORF">FRD01_14420</name>
</gene>
<dbReference type="PANTHER" id="PTHR20858:SF17">
    <property type="entry name" value="HYDROXYMETHYLPYRIMIDINE_PHOSPHOMETHYLPYRIMIDINE KINASE THI20-RELATED"/>
    <property type="match status" value="1"/>
</dbReference>
<dbReference type="InterPro" id="IPR013749">
    <property type="entry name" value="PM/HMP-P_kinase-1"/>
</dbReference>
<evidence type="ECO:0000256" key="2">
    <source>
        <dbReference type="ARBA" id="ARBA00012135"/>
    </source>
</evidence>
<dbReference type="Gene3D" id="3.40.1190.20">
    <property type="match status" value="1"/>
</dbReference>
<dbReference type="KEGG" id="bbae:FRD01_14420"/>
<keyword evidence="4" id="KW-0808">Transferase</keyword>
<dbReference type="EC" id="2.7.1.49" evidence="2"/>
<dbReference type="UniPathway" id="UPA00060">
    <property type="reaction ID" value="UER00138"/>
</dbReference>
<dbReference type="GO" id="GO:0005829">
    <property type="term" value="C:cytosol"/>
    <property type="evidence" value="ECO:0007669"/>
    <property type="project" value="TreeGrafter"/>
</dbReference>
<dbReference type="EMBL" id="CP042467">
    <property type="protein sequence ID" value="QED28406.1"/>
    <property type="molecule type" value="Genomic_DNA"/>
</dbReference>
<dbReference type="AlphaFoldDB" id="A0A5B8XXJ7"/>
<dbReference type="Proteomes" id="UP000321595">
    <property type="component" value="Chromosome"/>
</dbReference>
<dbReference type="InterPro" id="IPR029056">
    <property type="entry name" value="Ribokinase-like"/>
</dbReference>
<dbReference type="RefSeq" id="WP_146960803.1">
    <property type="nucleotide sequence ID" value="NZ_CP042467.1"/>
</dbReference>
<sequence>MSLKRVLTIAGTDPTGAAGITADLGVFRDFGCLGASVITSVVWQNSQGVQGFKTLEVDEVLGQLDAVLDDLKIDAVKIGMLGNAEIAAGVASRLKALSVPIVLDPVMASGDGDKAMWLSGGEPNGWEPILDVATLITPNVPEFLVLTGRETMEREDIEAALIGAVAAFDADIVLKAGHLPSTDSEVADFLMLRGQTEVLDLKAFPRIPDDVRGTGCALSSAIAASLVSNPDVLASVEMAREYLSDRLATRYWPGKGRASLGSQTKRVVQ</sequence>
<dbReference type="Pfam" id="PF08543">
    <property type="entry name" value="Phos_pyr_kin"/>
    <property type="match status" value="1"/>
</dbReference>
<evidence type="ECO:0000259" key="3">
    <source>
        <dbReference type="Pfam" id="PF08543"/>
    </source>
</evidence>
<proteinExistence type="predicted"/>
<dbReference type="InterPro" id="IPR004399">
    <property type="entry name" value="HMP/HMP-P_kinase_dom"/>
</dbReference>
<name>A0A5B8XXJ7_9DELT</name>
<dbReference type="OrthoDB" id="9810880at2"/>
<dbReference type="GO" id="GO:0008902">
    <property type="term" value="F:hydroxymethylpyrimidine kinase activity"/>
    <property type="evidence" value="ECO:0007669"/>
    <property type="project" value="UniProtKB-EC"/>
</dbReference>
<protein>
    <recommendedName>
        <fullName evidence="2">hydroxymethylpyrimidine kinase</fullName>
        <ecNumber evidence="2">2.7.1.49</ecNumber>
    </recommendedName>
</protein>
<keyword evidence="4" id="KW-0418">Kinase</keyword>